<evidence type="ECO:0000259" key="2">
    <source>
        <dbReference type="Pfam" id="PF24626"/>
    </source>
</evidence>
<evidence type="ECO:0000259" key="1">
    <source>
        <dbReference type="Pfam" id="PF17919"/>
    </source>
</evidence>
<dbReference type="PANTHER" id="PTHR46148">
    <property type="entry name" value="CHROMO DOMAIN-CONTAINING PROTEIN"/>
    <property type="match status" value="1"/>
</dbReference>
<dbReference type="InterPro" id="IPR056924">
    <property type="entry name" value="SH3_Tf2-1"/>
</dbReference>
<dbReference type="SUPFAM" id="SSF56672">
    <property type="entry name" value="DNA/RNA polymerases"/>
    <property type="match status" value="1"/>
</dbReference>
<sequence>AGHEALIYRKLSSLTDGFSLTMIAMQTSGSGNTFLLAVAFFFRQWEVPSGSRNFLTSSGNALCILFPIKFIFSDTWLTKNQKYEWGNEQEEAFQTLKDNLCNPPILSLRDGSEYFVVYYDASNQAFGCVLMQRNHKSLQHIFNQKELNMRQRRWIELFSDYDYEIRYHSEKANVVANALSRKERVKPRRVRAMSMTIRLSVKDKILVTEDEASNVKNAPAEMLRIKKDIAIHVSKCLICSKVKDEHQRPSDSLSDAFGFEYGLSSSNGWTKKCKSHVLWAEVGENRLIRPKMVQETTSVVRFGKKGKLAPRYVGPFEILEKIGHVAYHLRLPQELSSVHDTFYVSNLKKCLADANLHVPLEEIKVNLDNSTSNVLIPLDSWTSGLLVYKAPLNRFPAQSVGSSNVIALNSPYLLVLITETSQRRQHESYKSPTKSLFDDGSNRISIVIVNSKEYHSDVLAVITWIMCRTLDNSL</sequence>
<feature type="non-terminal residue" evidence="3">
    <location>
        <position position="1"/>
    </location>
</feature>
<comment type="caution">
    <text evidence="3">The sequence shown here is derived from an EMBL/GenBank/DDBJ whole genome shotgun (WGS) entry which is preliminary data.</text>
</comment>
<gene>
    <name evidence="3" type="ORF">Tci_332207</name>
</gene>
<dbReference type="GO" id="GO:0003964">
    <property type="term" value="F:RNA-directed DNA polymerase activity"/>
    <property type="evidence" value="ECO:0007669"/>
    <property type="project" value="UniProtKB-KW"/>
</dbReference>
<keyword evidence="3" id="KW-0808">Transferase</keyword>
<organism evidence="3">
    <name type="scientific">Tanacetum cinerariifolium</name>
    <name type="common">Dalmatian daisy</name>
    <name type="synonym">Chrysanthemum cinerariifolium</name>
    <dbReference type="NCBI Taxonomy" id="118510"/>
    <lineage>
        <taxon>Eukaryota</taxon>
        <taxon>Viridiplantae</taxon>
        <taxon>Streptophyta</taxon>
        <taxon>Embryophyta</taxon>
        <taxon>Tracheophyta</taxon>
        <taxon>Spermatophyta</taxon>
        <taxon>Magnoliopsida</taxon>
        <taxon>eudicotyledons</taxon>
        <taxon>Gunneridae</taxon>
        <taxon>Pentapetalae</taxon>
        <taxon>asterids</taxon>
        <taxon>campanulids</taxon>
        <taxon>Asterales</taxon>
        <taxon>Asteraceae</taxon>
        <taxon>Asteroideae</taxon>
        <taxon>Anthemideae</taxon>
        <taxon>Anthemidinae</taxon>
        <taxon>Tanacetum</taxon>
    </lineage>
</organism>
<dbReference type="Pfam" id="PF17919">
    <property type="entry name" value="RT_RNaseH_2"/>
    <property type="match status" value="1"/>
</dbReference>
<reference evidence="3" key="1">
    <citation type="journal article" date="2019" name="Sci. Rep.">
        <title>Draft genome of Tanacetum cinerariifolium, the natural source of mosquito coil.</title>
        <authorList>
            <person name="Yamashiro T."/>
            <person name="Shiraishi A."/>
            <person name="Satake H."/>
            <person name="Nakayama K."/>
        </authorList>
    </citation>
    <scope>NUCLEOTIDE SEQUENCE</scope>
</reference>
<proteinExistence type="predicted"/>
<dbReference type="Pfam" id="PF24626">
    <property type="entry name" value="SH3_Tf2-1"/>
    <property type="match status" value="1"/>
</dbReference>
<dbReference type="InterPro" id="IPR043502">
    <property type="entry name" value="DNA/RNA_pol_sf"/>
</dbReference>
<feature type="domain" description="Reverse transcriptase/retrotransposon-derived protein RNase H-like" evidence="1">
    <location>
        <begin position="85"/>
        <end position="140"/>
    </location>
</feature>
<dbReference type="EMBL" id="BKCJ010118224">
    <property type="protein sequence ID" value="GEX60232.1"/>
    <property type="molecule type" value="Genomic_DNA"/>
</dbReference>
<dbReference type="PANTHER" id="PTHR46148:SF59">
    <property type="entry name" value="NUCLEOTIDYLTRANSFERASE, RIBONUCLEASE H"/>
    <property type="match status" value="1"/>
</dbReference>
<keyword evidence="3" id="KW-0695">RNA-directed DNA polymerase</keyword>
<feature type="domain" description="Tf2-1-like SH3-like" evidence="2">
    <location>
        <begin position="297"/>
        <end position="350"/>
    </location>
</feature>
<accession>A0A699H886</accession>
<protein>
    <submittedName>
        <fullName evidence="3">Putative reverse transcriptase domain-containing protein</fullName>
    </submittedName>
</protein>
<keyword evidence="3" id="KW-0548">Nucleotidyltransferase</keyword>
<dbReference type="InterPro" id="IPR041577">
    <property type="entry name" value="RT_RNaseH_2"/>
</dbReference>
<name>A0A699H886_TANCI</name>
<dbReference type="AlphaFoldDB" id="A0A699H886"/>
<dbReference type="InterPro" id="IPR043128">
    <property type="entry name" value="Rev_trsase/Diguanyl_cyclase"/>
</dbReference>
<evidence type="ECO:0000313" key="3">
    <source>
        <dbReference type="EMBL" id="GEX60232.1"/>
    </source>
</evidence>
<dbReference type="Gene3D" id="3.30.70.270">
    <property type="match status" value="1"/>
</dbReference>